<name>A0A158CXC1_9BURK</name>
<dbReference type="RefSeq" id="WP_062608014.1">
    <property type="nucleotide sequence ID" value="NZ_FCOX02000025.1"/>
</dbReference>
<comment type="caution">
    <text evidence="1">The sequence shown here is derived from an EMBL/GenBank/DDBJ whole genome shotgun (WGS) entry which is preliminary data.</text>
</comment>
<reference evidence="1" key="1">
    <citation type="submission" date="2016-01" db="EMBL/GenBank/DDBJ databases">
        <authorList>
            <person name="Peeters C."/>
        </authorList>
    </citation>
    <scope>NUCLEOTIDE SEQUENCE</scope>
    <source>
        <strain evidence="1">LMG 29321</strain>
    </source>
</reference>
<dbReference type="EMBL" id="FCOX02000025">
    <property type="protein sequence ID" value="SAK86596.1"/>
    <property type="molecule type" value="Genomic_DNA"/>
</dbReference>
<evidence type="ECO:0000313" key="1">
    <source>
        <dbReference type="EMBL" id="SAK86596.1"/>
    </source>
</evidence>
<accession>A0A158CXC1</accession>
<dbReference type="AlphaFoldDB" id="A0A158CXC1"/>
<proteinExistence type="predicted"/>
<sequence>MKTKILLGLVAGIVISQAGCTTKILSVPIPAEVKTQDKQGVAMYFGDQTHASVRKKLETKEVRVRVPGMMEGKEATCNAALGKAVNDLREYARTRQANAVINVKTRFQRTESSSATDFTCGASNNGSTLAVSGDIVQLDTE</sequence>
<organism evidence="1 2">
    <name type="scientific">Caballeronia calidae</name>
    <dbReference type="NCBI Taxonomy" id="1777139"/>
    <lineage>
        <taxon>Bacteria</taxon>
        <taxon>Pseudomonadati</taxon>
        <taxon>Pseudomonadota</taxon>
        <taxon>Betaproteobacteria</taxon>
        <taxon>Burkholderiales</taxon>
        <taxon>Burkholderiaceae</taxon>
        <taxon>Caballeronia</taxon>
    </lineage>
</organism>
<dbReference type="OrthoDB" id="9029067at2"/>
<gene>
    <name evidence="1" type="ORF">AWB78_04447</name>
</gene>
<keyword evidence="2" id="KW-1185">Reference proteome</keyword>
<evidence type="ECO:0000313" key="2">
    <source>
        <dbReference type="Proteomes" id="UP000071859"/>
    </source>
</evidence>
<dbReference type="Proteomes" id="UP000071859">
    <property type="component" value="Unassembled WGS sequence"/>
</dbReference>
<protein>
    <submittedName>
        <fullName evidence="1">Signal peptide protein</fullName>
    </submittedName>
</protein>